<gene>
    <name evidence="2" type="ORF">AAT19DRAFT_13848</name>
</gene>
<organism evidence="2 3">
    <name type="scientific">Rhodotorula toruloides</name>
    <name type="common">Yeast</name>
    <name type="synonym">Rhodosporidium toruloides</name>
    <dbReference type="NCBI Taxonomy" id="5286"/>
    <lineage>
        <taxon>Eukaryota</taxon>
        <taxon>Fungi</taxon>
        <taxon>Dikarya</taxon>
        <taxon>Basidiomycota</taxon>
        <taxon>Pucciniomycotina</taxon>
        <taxon>Microbotryomycetes</taxon>
        <taxon>Sporidiobolales</taxon>
        <taxon>Sporidiobolaceae</taxon>
        <taxon>Rhodotorula</taxon>
    </lineage>
</organism>
<evidence type="ECO:0000313" key="2">
    <source>
        <dbReference type="EMBL" id="PRQ74826.1"/>
    </source>
</evidence>
<feature type="region of interest" description="Disordered" evidence="1">
    <location>
        <begin position="14"/>
        <end position="68"/>
    </location>
</feature>
<dbReference type="OrthoDB" id="68328at2759"/>
<dbReference type="AlphaFoldDB" id="A0A2T0AA45"/>
<dbReference type="Proteomes" id="UP000239560">
    <property type="component" value="Unassembled WGS sequence"/>
</dbReference>
<reference evidence="2 3" key="1">
    <citation type="journal article" date="2018" name="Elife">
        <title>Functional genomics of lipid metabolism in the oleaginous yeast Rhodosporidium toruloides.</title>
        <authorList>
            <person name="Coradetti S.T."/>
            <person name="Pinel D."/>
            <person name="Geiselman G."/>
            <person name="Ito M."/>
            <person name="Mondo S."/>
            <person name="Reilly M.C."/>
            <person name="Cheng Y.F."/>
            <person name="Bauer S."/>
            <person name="Grigoriev I."/>
            <person name="Gladden J.M."/>
            <person name="Simmons B.A."/>
            <person name="Brem R."/>
            <person name="Arkin A.P."/>
            <person name="Skerker J.M."/>
        </authorList>
    </citation>
    <scope>NUCLEOTIDE SEQUENCE [LARGE SCALE GENOMIC DNA]</scope>
    <source>
        <strain evidence="2 3">NBRC 0880</strain>
    </source>
</reference>
<accession>A0A2T0AA45</accession>
<evidence type="ECO:0008006" key="4">
    <source>
        <dbReference type="Google" id="ProtNLM"/>
    </source>
</evidence>
<feature type="compositionally biased region" description="Basic and acidic residues" evidence="1">
    <location>
        <begin position="54"/>
        <end position="67"/>
    </location>
</feature>
<protein>
    <recommendedName>
        <fullName evidence="4">F-box domain-containing protein</fullName>
    </recommendedName>
</protein>
<name>A0A2T0AA45_RHOTO</name>
<comment type="caution">
    <text evidence="2">The sequence shown here is derived from an EMBL/GenBank/DDBJ whole genome shotgun (WGS) entry which is preliminary data.</text>
</comment>
<evidence type="ECO:0000256" key="1">
    <source>
        <dbReference type="SAM" id="MobiDB-lite"/>
    </source>
</evidence>
<dbReference type="EMBL" id="LCTV02000005">
    <property type="protein sequence ID" value="PRQ74826.1"/>
    <property type="molecule type" value="Genomic_DNA"/>
</dbReference>
<proteinExistence type="predicted"/>
<evidence type="ECO:0000313" key="3">
    <source>
        <dbReference type="Proteomes" id="UP000239560"/>
    </source>
</evidence>
<sequence length="141" mass="15556">MTCLRTLACSTTPPTTTMLLPVGHAAAPSPKSRARKSKQGSPTTPSKGKGRERRKSEDHVPQPKRDVPFPLFDLPGEIIDAILYSPMLRVHDHLRLAATCRSLRSAYYTPPPSGKGFASFSSPIWKALTKERNFESLGKNR</sequence>